<evidence type="ECO:0000313" key="2">
    <source>
        <dbReference type="EMBL" id="MBC5780225.1"/>
    </source>
</evidence>
<sequence length="214" mass="23820">MLKKSVKIILTVFCLLFVSVSVVSVNGAEITQSGQTTVKKGLVKEKGKYYFYEVKEDGTSARIKNKWKNVKDAKTKKTYRYYFGKDGAAYAGSKDMFGRKKLAVKKIGGKQYGFDTNARMIKGVAASYLNSGEKLYAFNSKTGVYDVPKTKKIRKAYGYEKKAAPLKKLLGKPKKIKKGTGCYGNGKEYLLYYDNFVLSTGETAKGVEVIFGVM</sequence>
<dbReference type="Proteomes" id="UP000649826">
    <property type="component" value="Unassembled WGS sequence"/>
</dbReference>
<organism evidence="2 3">
    <name type="scientific">Blautia difficilis</name>
    <dbReference type="NCBI Taxonomy" id="2763027"/>
    <lineage>
        <taxon>Bacteria</taxon>
        <taxon>Bacillati</taxon>
        <taxon>Bacillota</taxon>
        <taxon>Clostridia</taxon>
        <taxon>Lachnospirales</taxon>
        <taxon>Lachnospiraceae</taxon>
        <taxon>Blautia</taxon>
    </lineage>
</organism>
<dbReference type="RefSeq" id="WP_186995172.1">
    <property type="nucleotide sequence ID" value="NZ_JACOQG010000018.1"/>
</dbReference>
<name>A0ABR7IJL8_9FIRM</name>
<comment type="caution">
    <text evidence="2">The sequence shown here is derived from an EMBL/GenBank/DDBJ whole genome shotgun (WGS) entry which is preliminary data.</text>
</comment>
<dbReference type="SUPFAM" id="SSF69360">
    <property type="entry name" value="Cell wall binding repeat"/>
    <property type="match status" value="1"/>
</dbReference>
<gene>
    <name evidence="2" type="ORF">H8Z82_11295</name>
</gene>
<feature type="signal peptide" evidence="1">
    <location>
        <begin position="1"/>
        <end position="24"/>
    </location>
</feature>
<keyword evidence="3" id="KW-1185">Reference proteome</keyword>
<keyword evidence="1" id="KW-0732">Signal</keyword>
<evidence type="ECO:0000256" key="1">
    <source>
        <dbReference type="SAM" id="SignalP"/>
    </source>
</evidence>
<accession>A0ABR7IJL8</accession>
<reference evidence="2 3" key="1">
    <citation type="submission" date="2020-08" db="EMBL/GenBank/DDBJ databases">
        <title>Genome public.</title>
        <authorList>
            <person name="Liu C."/>
            <person name="Sun Q."/>
        </authorList>
    </citation>
    <scope>NUCLEOTIDE SEQUENCE [LARGE SCALE GENOMIC DNA]</scope>
    <source>
        <strain evidence="2 3">M29</strain>
    </source>
</reference>
<dbReference type="Gene3D" id="2.10.270.10">
    <property type="entry name" value="Cholin Binding"/>
    <property type="match status" value="1"/>
</dbReference>
<protein>
    <submittedName>
        <fullName evidence="2">Uncharacterized protein</fullName>
    </submittedName>
</protein>
<evidence type="ECO:0000313" key="3">
    <source>
        <dbReference type="Proteomes" id="UP000649826"/>
    </source>
</evidence>
<dbReference type="EMBL" id="JACOQG010000018">
    <property type="protein sequence ID" value="MBC5780225.1"/>
    <property type="molecule type" value="Genomic_DNA"/>
</dbReference>
<proteinExistence type="predicted"/>
<feature type="chain" id="PRO_5046618895" evidence="1">
    <location>
        <begin position="25"/>
        <end position="214"/>
    </location>
</feature>